<dbReference type="Pfam" id="PF01734">
    <property type="entry name" value="Patatin"/>
    <property type="match status" value="1"/>
</dbReference>
<dbReference type="PANTHER" id="PTHR46394">
    <property type="entry name" value="ANNEXIN"/>
    <property type="match status" value="1"/>
</dbReference>
<keyword evidence="1 2" id="KW-0443">Lipid metabolism</keyword>
<protein>
    <submittedName>
        <fullName evidence="4">Patatin-like phospholipase family protein</fullName>
    </submittedName>
</protein>
<evidence type="ECO:0000259" key="3">
    <source>
        <dbReference type="PROSITE" id="PS51635"/>
    </source>
</evidence>
<feature type="active site" description="Nucleophile" evidence="2">
    <location>
        <position position="38"/>
    </location>
</feature>
<sequence>MRADLVCEGGGVRGIGLVGAVQALGMAGYTFPRIAGSSAGAIVSALVAALQHAGEPISRLHDIMATLDYRKFEDPGLIGRIPLVGGPLSLILWDGRYQGAYLEKFLAGTLADLGVRTFGDLRTDESAIRYKWSLVVTASDLSRRRLVRIPWDLPLYGLDPDEFPIARAVRASAAIPFLFEPVRVGGATWVDGGLLSNFPIDLFDRPDNLAARWPTFGIRLVAPPGLPPTHPVGGPLSLSLAMLDTLLSNQDSAYIDDPCTVRRTVFVPADVVSAIDFRISPEQSSALYDRGVSAGTEFLRTWNWPKYRSECGRVNPEGGASRRR</sequence>
<dbReference type="EMBL" id="VIGH01000001">
    <property type="protein sequence ID" value="TQF75253.1"/>
    <property type="molecule type" value="Genomic_DNA"/>
</dbReference>
<dbReference type="SUPFAM" id="SSF52151">
    <property type="entry name" value="FabD/lysophospholipase-like"/>
    <property type="match status" value="1"/>
</dbReference>
<keyword evidence="2" id="KW-0378">Hydrolase</keyword>
<feature type="short sequence motif" description="DGA/G" evidence="2">
    <location>
        <begin position="191"/>
        <end position="193"/>
    </location>
</feature>
<evidence type="ECO:0000256" key="2">
    <source>
        <dbReference type="PROSITE-ProRule" id="PRU01161"/>
    </source>
</evidence>
<gene>
    <name evidence="4" type="ORF">FK531_02305</name>
</gene>
<comment type="caution">
    <text evidence="4">The sequence shown here is derived from an EMBL/GenBank/DDBJ whole genome shotgun (WGS) entry which is preliminary data.</text>
</comment>
<evidence type="ECO:0000313" key="5">
    <source>
        <dbReference type="Proteomes" id="UP000316256"/>
    </source>
</evidence>
<dbReference type="AlphaFoldDB" id="A0A541BSD5"/>
<dbReference type="Gene3D" id="3.40.1090.10">
    <property type="entry name" value="Cytosolic phospholipase A2 catalytic domain"/>
    <property type="match status" value="2"/>
</dbReference>
<dbReference type="PROSITE" id="PS51635">
    <property type="entry name" value="PNPLA"/>
    <property type="match status" value="1"/>
</dbReference>
<keyword evidence="5" id="KW-1185">Reference proteome</keyword>
<dbReference type="InterPro" id="IPR052580">
    <property type="entry name" value="Lipid_Hydrolase"/>
</dbReference>
<dbReference type="InterPro" id="IPR016035">
    <property type="entry name" value="Acyl_Trfase/lysoPLipase"/>
</dbReference>
<feature type="short sequence motif" description="GXGXXG" evidence="2">
    <location>
        <begin position="9"/>
        <end position="14"/>
    </location>
</feature>
<evidence type="ECO:0000256" key="1">
    <source>
        <dbReference type="ARBA" id="ARBA00023098"/>
    </source>
</evidence>
<evidence type="ECO:0000313" key="4">
    <source>
        <dbReference type="EMBL" id="TQF75253.1"/>
    </source>
</evidence>
<feature type="short sequence motif" description="GXSXG" evidence="2">
    <location>
        <begin position="36"/>
        <end position="40"/>
    </location>
</feature>
<keyword evidence="2" id="KW-0442">Lipid degradation</keyword>
<feature type="domain" description="PNPLA" evidence="3">
    <location>
        <begin position="5"/>
        <end position="204"/>
    </location>
</feature>
<dbReference type="InterPro" id="IPR002641">
    <property type="entry name" value="PNPLA_dom"/>
</dbReference>
<dbReference type="Proteomes" id="UP000316256">
    <property type="component" value="Unassembled WGS sequence"/>
</dbReference>
<accession>A0A541BSD5</accession>
<name>A0A541BSD5_9NOCA</name>
<proteinExistence type="predicted"/>
<dbReference type="GO" id="GO:0016787">
    <property type="term" value="F:hydrolase activity"/>
    <property type="evidence" value="ECO:0007669"/>
    <property type="project" value="UniProtKB-UniRule"/>
</dbReference>
<dbReference type="GO" id="GO:0016042">
    <property type="term" value="P:lipid catabolic process"/>
    <property type="evidence" value="ECO:0007669"/>
    <property type="project" value="UniProtKB-UniRule"/>
</dbReference>
<reference evidence="4 5" key="1">
    <citation type="submission" date="2019-06" db="EMBL/GenBank/DDBJ databases">
        <title>Rhodococcus spaelei sp. nov., isolated from a cave.</title>
        <authorList>
            <person name="Lee S.D."/>
        </authorList>
    </citation>
    <scope>NUCLEOTIDE SEQUENCE [LARGE SCALE GENOMIC DNA]</scope>
    <source>
        <strain evidence="4 5">C9-5</strain>
    </source>
</reference>
<dbReference type="CDD" id="cd07207">
    <property type="entry name" value="Pat_ExoU_VipD_like"/>
    <property type="match status" value="1"/>
</dbReference>
<organism evidence="4 5">
    <name type="scientific">Rhodococcus spelaei</name>
    <dbReference type="NCBI Taxonomy" id="2546320"/>
    <lineage>
        <taxon>Bacteria</taxon>
        <taxon>Bacillati</taxon>
        <taxon>Actinomycetota</taxon>
        <taxon>Actinomycetes</taxon>
        <taxon>Mycobacteriales</taxon>
        <taxon>Nocardiaceae</taxon>
        <taxon>Rhodococcus</taxon>
    </lineage>
</organism>
<dbReference type="PANTHER" id="PTHR46394:SF1">
    <property type="entry name" value="PNPLA DOMAIN-CONTAINING PROTEIN"/>
    <property type="match status" value="1"/>
</dbReference>
<dbReference type="OrthoDB" id="9770965at2"/>
<feature type="active site" description="Proton acceptor" evidence="2">
    <location>
        <position position="191"/>
    </location>
</feature>